<evidence type="ECO:0000256" key="1">
    <source>
        <dbReference type="ARBA" id="ARBA00022676"/>
    </source>
</evidence>
<evidence type="ECO:0000313" key="4">
    <source>
        <dbReference type="Proteomes" id="UP000182915"/>
    </source>
</evidence>
<dbReference type="InterPro" id="IPR004629">
    <property type="entry name" value="WecG_TagA_CpsF"/>
</dbReference>
<keyword evidence="4" id="KW-1185">Reference proteome</keyword>
<sequence>MEMPTLIDMPIDAVTMDGAVHRISDSIANGRGGTVLTPNIEILRQYRSTPELRSVFERTDLRVVDGMPLVVALRLQRTPVPEQITGTDLLWALSGAAAQVGFSVLLAGGRDGDAERAAERLRAEFSGLRARTHACFVRPDTEAEELARLRATIIAAEPDVVFIGLPFRVQVTLMDELRAALPRTWFVGVGSTFELVNGDRSRPPKWLQRLCLEWAWRLTQQPEMWRRYFVDGMPTAALLLASALRQRWRRA</sequence>
<keyword evidence="1" id="KW-0328">Glycosyltransferase</keyword>
<dbReference type="GO" id="GO:0016758">
    <property type="term" value="F:hexosyltransferase activity"/>
    <property type="evidence" value="ECO:0007669"/>
    <property type="project" value="TreeGrafter"/>
</dbReference>
<accession>A0A1H6IL33</accession>
<dbReference type="STRING" id="370526.SAMN04489835_0617"/>
<dbReference type="Proteomes" id="UP000182915">
    <property type="component" value="Chromosome I"/>
</dbReference>
<dbReference type="PANTHER" id="PTHR34136:SF1">
    <property type="entry name" value="UDP-N-ACETYL-D-MANNOSAMINURONIC ACID TRANSFERASE"/>
    <property type="match status" value="1"/>
</dbReference>
<dbReference type="CDD" id="cd06533">
    <property type="entry name" value="Glyco_transf_WecG_TagA"/>
    <property type="match status" value="1"/>
</dbReference>
<organism evidence="3 4">
    <name type="scientific">Mycolicibacterium rutilum</name>
    <name type="common">Mycobacterium rutilum</name>
    <dbReference type="NCBI Taxonomy" id="370526"/>
    <lineage>
        <taxon>Bacteria</taxon>
        <taxon>Bacillati</taxon>
        <taxon>Actinomycetota</taxon>
        <taxon>Actinomycetes</taxon>
        <taxon>Mycobacteriales</taxon>
        <taxon>Mycobacteriaceae</taxon>
        <taxon>Mycolicibacterium</taxon>
    </lineage>
</organism>
<dbReference type="PANTHER" id="PTHR34136">
    <property type="match status" value="1"/>
</dbReference>
<dbReference type="NCBIfam" id="TIGR00696">
    <property type="entry name" value="wecG_tagA_cpsF"/>
    <property type="match status" value="1"/>
</dbReference>
<dbReference type="AlphaFoldDB" id="A0A1H6IL33"/>
<reference evidence="4" key="1">
    <citation type="submission" date="2016-10" db="EMBL/GenBank/DDBJ databases">
        <authorList>
            <person name="Varghese N."/>
            <person name="Submissions S."/>
        </authorList>
    </citation>
    <scope>NUCLEOTIDE SEQUENCE [LARGE SCALE GENOMIC DNA]</scope>
    <source>
        <strain evidence="4">DSM 45405</strain>
    </source>
</reference>
<keyword evidence="2 3" id="KW-0808">Transferase</keyword>
<proteinExistence type="predicted"/>
<gene>
    <name evidence="3" type="ORF">SAMN04489835_0617</name>
</gene>
<evidence type="ECO:0000256" key="2">
    <source>
        <dbReference type="ARBA" id="ARBA00022679"/>
    </source>
</evidence>
<dbReference type="EMBL" id="LT629971">
    <property type="protein sequence ID" value="SEH50253.1"/>
    <property type="molecule type" value="Genomic_DNA"/>
</dbReference>
<protein>
    <submittedName>
        <fullName evidence="3">N-acetylglucosaminyldiphosphoundecaprenol N-acetyl-beta-D-mannosaminyltransferase</fullName>
    </submittedName>
</protein>
<name>A0A1H6IL33_MYCRU</name>
<dbReference type="Pfam" id="PF03808">
    <property type="entry name" value="Glyco_tran_WecG"/>
    <property type="match status" value="1"/>
</dbReference>
<evidence type="ECO:0000313" key="3">
    <source>
        <dbReference type="EMBL" id="SEH50253.1"/>
    </source>
</evidence>